<dbReference type="EMBL" id="JMPI01000036">
    <property type="protein sequence ID" value="KFC80544.1"/>
    <property type="molecule type" value="Genomic_DNA"/>
</dbReference>
<name>A0A085G9Z9_9ENTR</name>
<accession>A0A085G9Z9</accession>
<evidence type="ECO:0000313" key="2">
    <source>
        <dbReference type="Proteomes" id="UP000028653"/>
    </source>
</evidence>
<dbReference type="Pfam" id="PF04985">
    <property type="entry name" value="Phage_tube"/>
    <property type="match status" value="1"/>
</dbReference>
<evidence type="ECO:0000313" key="1">
    <source>
        <dbReference type="EMBL" id="KFC80544.1"/>
    </source>
</evidence>
<dbReference type="Proteomes" id="UP000028653">
    <property type="component" value="Unassembled WGS sequence"/>
</dbReference>
<dbReference type="OrthoDB" id="3078668at2"/>
<dbReference type="RefSeq" id="WP_034496709.1">
    <property type="nucleotide sequence ID" value="NZ_JMPI01000036.1"/>
</dbReference>
<keyword evidence="2" id="KW-1185">Reference proteome</keyword>
<sequence>MAMPRKLKSLNLFNDGLSYMGVASSVTLPKLTRKLEAWRGAGMNGAAHVDFGLDDDALTFEWTLGGFPDEELWAQYALPGASAVPLRFAGSYQRDDTEEETAVEVVVRGRHKEFDGGDSKQGEDTETKITTVCTYYKLTMNGKELIEIDTINMIEKVNGVDRLEQRRRNIGLS</sequence>
<dbReference type="eggNOG" id="COG3498">
    <property type="taxonomic scope" value="Bacteria"/>
</dbReference>
<protein>
    <submittedName>
        <fullName evidence="1">Phage major tail tube protein</fullName>
    </submittedName>
</protein>
<dbReference type="AlphaFoldDB" id="A0A085G9Z9"/>
<organism evidence="1 2">
    <name type="scientific">Buttiauxella agrestis ATCC 33320</name>
    <dbReference type="NCBI Taxonomy" id="1006004"/>
    <lineage>
        <taxon>Bacteria</taxon>
        <taxon>Pseudomonadati</taxon>
        <taxon>Pseudomonadota</taxon>
        <taxon>Gammaproteobacteria</taxon>
        <taxon>Enterobacterales</taxon>
        <taxon>Enterobacteriaceae</taxon>
        <taxon>Buttiauxella</taxon>
    </lineage>
</organism>
<reference evidence="1 2" key="1">
    <citation type="submission" date="2014-05" db="EMBL/GenBank/DDBJ databases">
        <title>ATOL: Assembling a taxonomically balanced genome-scale reconstruction of the evolutionary history of the Enterobacteriaceae.</title>
        <authorList>
            <person name="Plunkett G.III."/>
            <person name="Neeno-Eckwall E.C."/>
            <person name="Glasner J.D."/>
            <person name="Perna N.T."/>
        </authorList>
    </citation>
    <scope>NUCLEOTIDE SEQUENCE [LARGE SCALE GENOMIC DNA]</scope>
    <source>
        <strain evidence="1 2">ATCC 33320</strain>
    </source>
</reference>
<dbReference type="NCBIfam" id="TIGR01611">
    <property type="entry name" value="tail_tube"/>
    <property type="match status" value="1"/>
</dbReference>
<comment type="caution">
    <text evidence="1">The sequence shown here is derived from an EMBL/GenBank/DDBJ whole genome shotgun (WGS) entry which is preliminary data.</text>
</comment>
<gene>
    <name evidence="1" type="ORF">GBAG_2655</name>
</gene>
<proteinExistence type="predicted"/>
<dbReference type="InterPro" id="IPR006498">
    <property type="entry name" value="Tail_tube"/>
</dbReference>
<dbReference type="STRING" id="1006004.GBAG_2655"/>